<dbReference type="InterPro" id="IPR003615">
    <property type="entry name" value="HNH_nuc"/>
</dbReference>
<name>A0A1A8XIE4_9PROT</name>
<dbReference type="PIRSF" id="PIRSF030850">
    <property type="entry name" value="UCP030850"/>
    <property type="match status" value="1"/>
</dbReference>
<dbReference type="Pfam" id="PF13391">
    <property type="entry name" value="HNH_2"/>
    <property type="match status" value="1"/>
</dbReference>
<dbReference type="Proteomes" id="UP000199169">
    <property type="component" value="Unassembled WGS sequence"/>
</dbReference>
<sequence length="301" mass="34030">MARDEIIEAFDRMRVWQRGDRRAVHKPLLVLYALSRVLDGDTAMVDWNVAEGRLKELLDEFGPDGSSQTRHHPFWHLKTDGLWQLDGPAEMLSRPAGATPTLTELRENHVRGGFPPALREALSRDPVLLATLARRIVDAHFPESIRDDVLAVAGLPTDLAETLPSGEQSRRRDPSFREKVLLAYQHRCGVCGHDLRLGHQTVGLEAAHIKWFQAKGPDVVPNGIALCSLHHKVFDLGAFTVLPETYQIVFSQHLNGNHETTDRFLAYQGAGLILPQAREYFPRPAFLDWHRKEVFKNPARE</sequence>
<proteinExistence type="predicted"/>
<protein>
    <submittedName>
        <fullName evidence="3">Uncharacterized protein</fullName>
    </submittedName>
</protein>
<evidence type="ECO:0000259" key="2">
    <source>
        <dbReference type="Pfam" id="PF26340"/>
    </source>
</evidence>
<dbReference type="InterPro" id="IPR011396">
    <property type="entry name" value="PT_DNA_restrict"/>
</dbReference>
<evidence type="ECO:0000259" key="1">
    <source>
        <dbReference type="Pfam" id="PF13391"/>
    </source>
</evidence>
<gene>
    <name evidence="3" type="ORF">ACCAA_1110008</name>
</gene>
<reference evidence="3 4" key="1">
    <citation type="submission" date="2016-06" db="EMBL/GenBank/DDBJ databases">
        <authorList>
            <person name="Kjaerup R.B."/>
            <person name="Dalgaard T.S."/>
            <person name="Juul-Madsen H.R."/>
        </authorList>
    </citation>
    <scope>NUCLEOTIDE SEQUENCE [LARGE SCALE GENOMIC DNA]</scope>
    <source>
        <strain evidence="3">3</strain>
    </source>
</reference>
<keyword evidence="4" id="KW-1185">Reference proteome</keyword>
<organism evidence="3 4">
    <name type="scientific">Candidatus Accumulibacter aalborgensis</name>
    <dbReference type="NCBI Taxonomy" id="1860102"/>
    <lineage>
        <taxon>Bacteria</taxon>
        <taxon>Pseudomonadati</taxon>
        <taxon>Pseudomonadota</taxon>
        <taxon>Betaproteobacteria</taxon>
        <taxon>Candidatus Accumulibacter</taxon>
    </lineage>
</organism>
<dbReference type="InterPro" id="IPR058813">
    <property type="entry name" value="DNA-SBD_ScoMcrA"/>
</dbReference>
<accession>A0A1A8XIE4</accession>
<dbReference type="NCBIfam" id="NF045808">
    <property type="entry name" value="PT-DNA_restrict"/>
    <property type="match status" value="1"/>
</dbReference>
<dbReference type="Pfam" id="PF26340">
    <property type="entry name" value="DNA-SBD_ScoMcrA"/>
    <property type="match status" value="1"/>
</dbReference>
<dbReference type="RefSeq" id="WP_245754393.1">
    <property type="nucleotide sequence ID" value="NZ_FLQX01000015.1"/>
</dbReference>
<feature type="domain" description="ScoMcrA-like DNA sulfur-binding" evidence="2">
    <location>
        <begin position="4"/>
        <end position="155"/>
    </location>
</feature>
<dbReference type="AlphaFoldDB" id="A0A1A8XIE4"/>
<feature type="domain" description="HNH nuclease" evidence="1">
    <location>
        <begin position="188"/>
        <end position="241"/>
    </location>
</feature>
<evidence type="ECO:0000313" key="4">
    <source>
        <dbReference type="Proteomes" id="UP000199169"/>
    </source>
</evidence>
<dbReference type="EMBL" id="FLQX01000015">
    <property type="protein sequence ID" value="SBT03713.1"/>
    <property type="molecule type" value="Genomic_DNA"/>
</dbReference>
<evidence type="ECO:0000313" key="3">
    <source>
        <dbReference type="EMBL" id="SBT03713.1"/>
    </source>
</evidence>